<sequence>MLLYGSWKCVAALCLLAVAGTAAAQDRHEMMSGITSGVVSQSMQGRRRRPVQAPVATSRVFMPDVLPFVETSRDNQNEIESRDNRRGMPDVLPFVETSRDNQNEIAPADNRRGYYAQPPNAREDIDPKIDPRNSIVESNDNKDVVLNMNELSMDTQLLMSEAKTVEEFARIMGFELPPTNVNVAASSSGIAARFGGSSDDGEQHG</sequence>
<feature type="region of interest" description="Disordered" evidence="1">
    <location>
        <begin position="73"/>
        <end position="133"/>
    </location>
</feature>
<dbReference type="RefSeq" id="XP_018019113.1">
    <property type="nucleotide sequence ID" value="XM_018163624.1"/>
</dbReference>
<feature type="compositionally biased region" description="Basic and acidic residues" evidence="1">
    <location>
        <begin position="73"/>
        <end position="88"/>
    </location>
</feature>
<evidence type="ECO:0000313" key="3">
    <source>
        <dbReference type="Proteomes" id="UP000694843"/>
    </source>
</evidence>
<reference evidence="4" key="1">
    <citation type="submission" date="2025-08" db="UniProtKB">
        <authorList>
            <consortium name="RefSeq"/>
        </authorList>
    </citation>
    <scope>IDENTIFICATION</scope>
    <source>
        <tissue evidence="4">Whole organism</tissue>
    </source>
</reference>
<gene>
    <name evidence="4" type="primary">LOC108675601</name>
</gene>
<feature type="chain" id="PRO_5034941716" evidence="2">
    <location>
        <begin position="25"/>
        <end position="205"/>
    </location>
</feature>
<evidence type="ECO:0000313" key="4">
    <source>
        <dbReference type="RefSeq" id="XP_018019113.1"/>
    </source>
</evidence>
<proteinExistence type="predicted"/>
<accession>A0A8B7NZB4</accession>
<feature type="signal peptide" evidence="2">
    <location>
        <begin position="1"/>
        <end position="24"/>
    </location>
</feature>
<dbReference type="AlphaFoldDB" id="A0A8B7NZB4"/>
<evidence type="ECO:0000256" key="1">
    <source>
        <dbReference type="SAM" id="MobiDB-lite"/>
    </source>
</evidence>
<protein>
    <submittedName>
        <fullName evidence="4">Uncharacterized protein LOC108675601</fullName>
    </submittedName>
</protein>
<feature type="compositionally biased region" description="Basic and acidic residues" evidence="1">
    <location>
        <begin position="121"/>
        <end position="131"/>
    </location>
</feature>
<name>A0A8B7NZB4_HYAAZ</name>
<dbReference type="KEGG" id="hazt:108675601"/>
<dbReference type="Proteomes" id="UP000694843">
    <property type="component" value="Unplaced"/>
</dbReference>
<evidence type="ECO:0000256" key="2">
    <source>
        <dbReference type="SAM" id="SignalP"/>
    </source>
</evidence>
<keyword evidence="2" id="KW-0732">Signal</keyword>
<organism evidence="3 4">
    <name type="scientific">Hyalella azteca</name>
    <name type="common">Amphipod</name>
    <dbReference type="NCBI Taxonomy" id="294128"/>
    <lineage>
        <taxon>Eukaryota</taxon>
        <taxon>Metazoa</taxon>
        <taxon>Ecdysozoa</taxon>
        <taxon>Arthropoda</taxon>
        <taxon>Crustacea</taxon>
        <taxon>Multicrustacea</taxon>
        <taxon>Malacostraca</taxon>
        <taxon>Eumalacostraca</taxon>
        <taxon>Peracarida</taxon>
        <taxon>Amphipoda</taxon>
        <taxon>Senticaudata</taxon>
        <taxon>Talitrida</taxon>
        <taxon>Talitroidea</taxon>
        <taxon>Hyalellidae</taxon>
        <taxon>Hyalella</taxon>
    </lineage>
</organism>
<dbReference type="GeneID" id="108675601"/>
<keyword evidence="3" id="KW-1185">Reference proteome</keyword>